<evidence type="ECO:0000259" key="2">
    <source>
        <dbReference type="Pfam" id="PF04149"/>
    </source>
</evidence>
<evidence type="ECO:0000256" key="1">
    <source>
        <dbReference type="SAM" id="MobiDB-lite"/>
    </source>
</evidence>
<evidence type="ECO:0000313" key="4">
    <source>
        <dbReference type="Proteomes" id="UP000774570"/>
    </source>
</evidence>
<comment type="caution">
    <text evidence="3">The sequence shown here is derived from an EMBL/GenBank/DDBJ whole genome shotgun (WGS) entry which is preliminary data.</text>
</comment>
<protein>
    <submittedName>
        <fullName evidence="3">DUF397 domain-containing protein</fullName>
    </submittedName>
</protein>
<dbReference type="Pfam" id="PF04149">
    <property type="entry name" value="DUF397"/>
    <property type="match status" value="2"/>
</dbReference>
<evidence type="ECO:0000313" key="3">
    <source>
        <dbReference type="EMBL" id="MBW8483619.1"/>
    </source>
</evidence>
<organism evidence="3 4">
    <name type="scientific">Actinomadura parmotrematis</name>
    <dbReference type="NCBI Taxonomy" id="2864039"/>
    <lineage>
        <taxon>Bacteria</taxon>
        <taxon>Bacillati</taxon>
        <taxon>Actinomycetota</taxon>
        <taxon>Actinomycetes</taxon>
        <taxon>Streptosporangiales</taxon>
        <taxon>Thermomonosporaceae</taxon>
        <taxon>Actinomadura</taxon>
    </lineage>
</organism>
<feature type="domain" description="DUF397" evidence="2">
    <location>
        <begin position="8"/>
        <end position="27"/>
    </location>
</feature>
<sequence>MRGHEAGLVWRKSSHSGTQGGDCIEVAPAWRTSSRSAEQGGECVEVALAWRKSGRSGTTGECVEVAPTWQKSSHSGTTNNCVEAASGGHVILTRDSRDPDGGTLAFRPAEWAALIKTLKRT</sequence>
<proteinExistence type="predicted"/>
<dbReference type="Proteomes" id="UP000774570">
    <property type="component" value="Unassembled WGS sequence"/>
</dbReference>
<feature type="domain" description="DUF397" evidence="2">
    <location>
        <begin position="68"/>
        <end position="119"/>
    </location>
</feature>
<gene>
    <name evidence="3" type="ORF">K1Y72_14630</name>
</gene>
<dbReference type="InterPro" id="IPR007278">
    <property type="entry name" value="DUF397"/>
</dbReference>
<dbReference type="EMBL" id="JAIBOA010000008">
    <property type="protein sequence ID" value="MBW8483619.1"/>
    <property type="molecule type" value="Genomic_DNA"/>
</dbReference>
<accession>A0ABS7FT86</accession>
<reference evidence="3 4" key="1">
    <citation type="submission" date="2021-07" db="EMBL/GenBank/DDBJ databases">
        <title>Actinomadura sp. PM05-2 isolated from lichen.</title>
        <authorList>
            <person name="Somphong A."/>
            <person name="Phongsopitanun W."/>
            <person name="Tanasupawat S."/>
            <person name="Peongsungnone V."/>
        </authorList>
    </citation>
    <scope>NUCLEOTIDE SEQUENCE [LARGE SCALE GENOMIC DNA]</scope>
    <source>
        <strain evidence="3 4">PM05-2</strain>
    </source>
</reference>
<keyword evidence="4" id="KW-1185">Reference proteome</keyword>
<feature type="region of interest" description="Disordered" evidence="1">
    <location>
        <begin position="1"/>
        <end position="21"/>
    </location>
</feature>
<name>A0ABS7FT86_9ACTN</name>
<dbReference type="RefSeq" id="WP_220166843.1">
    <property type="nucleotide sequence ID" value="NZ_JAIBOA010000008.1"/>
</dbReference>